<feature type="binding site" description="axial binding residue" evidence="3">
    <location>
        <position position="289"/>
    </location>
    <ligand>
        <name>heme</name>
        <dbReference type="ChEBI" id="CHEBI:30413"/>
    </ligand>
    <ligandPart>
        <name>Fe</name>
        <dbReference type="ChEBI" id="CHEBI:18248"/>
    </ligandPart>
</feature>
<evidence type="ECO:0000256" key="3">
    <source>
        <dbReference type="PIRSR" id="PIRSR602401-1"/>
    </source>
</evidence>
<keyword evidence="3 4" id="KW-0349">Heme</keyword>
<proteinExistence type="inferred from homology"/>
<dbReference type="PANTHER" id="PTHR24305:SF166">
    <property type="entry name" value="CYTOCHROME P450 12A4, MITOCHONDRIAL-RELATED"/>
    <property type="match status" value="1"/>
</dbReference>
<dbReference type="PANTHER" id="PTHR24305">
    <property type="entry name" value="CYTOCHROME P450"/>
    <property type="match status" value="1"/>
</dbReference>
<dbReference type="InterPro" id="IPR017972">
    <property type="entry name" value="Cyt_P450_CS"/>
</dbReference>
<dbReference type="EMBL" id="HBNS01015080">
    <property type="protein sequence ID" value="CAE4601860.1"/>
    <property type="molecule type" value="Transcribed_RNA"/>
</dbReference>
<protein>
    <submittedName>
        <fullName evidence="5">Uncharacterized protein</fullName>
    </submittedName>
</protein>
<dbReference type="CDD" id="cd00302">
    <property type="entry name" value="cytochrome_P450"/>
    <property type="match status" value="1"/>
</dbReference>
<dbReference type="Gene3D" id="1.10.630.10">
    <property type="entry name" value="Cytochrome P450"/>
    <property type="match status" value="1"/>
</dbReference>
<dbReference type="PRINTS" id="PR00463">
    <property type="entry name" value="EP450I"/>
</dbReference>
<dbReference type="AlphaFoldDB" id="A0A7S4R2W4"/>
<dbReference type="InterPro" id="IPR036396">
    <property type="entry name" value="Cyt_P450_sf"/>
</dbReference>
<comment type="cofactor">
    <cofactor evidence="1 3">
        <name>heme</name>
        <dbReference type="ChEBI" id="CHEBI:30413"/>
    </cofactor>
</comment>
<evidence type="ECO:0000256" key="4">
    <source>
        <dbReference type="RuleBase" id="RU000461"/>
    </source>
</evidence>
<organism evidence="5">
    <name type="scientific">Ditylum brightwellii</name>
    <dbReference type="NCBI Taxonomy" id="49249"/>
    <lineage>
        <taxon>Eukaryota</taxon>
        <taxon>Sar</taxon>
        <taxon>Stramenopiles</taxon>
        <taxon>Ochrophyta</taxon>
        <taxon>Bacillariophyta</taxon>
        <taxon>Mediophyceae</taxon>
        <taxon>Lithodesmiophycidae</taxon>
        <taxon>Lithodesmiales</taxon>
        <taxon>Lithodesmiaceae</taxon>
        <taxon>Ditylum</taxon>
    </lineage>
</organism>
<dbReference type="InterPro" id="IPR050121">
    <property type="entry name" value="Cytochrome_P450_monoxygenase"/>
</dbReference>
<evidence type="ECO:0000256" key="1">
    <source>
        <dbReference type="ARBA" id="ARBA00001971"/>
    </source>
</evidence>
<keyword evidence="3 4" id="KW-0479">Metal-binding</keyword>
<comment type="similarity">
    <text evidence="2 4">Belongs to the cytochrome P450 family.</text>
</comment>
<dbReference type="InterPro" id="IPR001128">
    <property type="entry name" value="Cyt_P450"/>
</dbReference>
<name>A0A7S4R2W4_9STRA</name>
<evidence type="ECO:0000256" key="2">
    <source>
        <dbReference type="ARBA" id="ARBA00010617"/>
    </source>
</evidence>
<gene>
    <name evidence="5" type="ORF">DBRI00130_LOCUS12116</name>
</gene>
<dbReference type="InterPro" id="IPR002401">
    <property type="entry name" value="Cyt_P450_E_grp-I"/>
</dbReference>
<accession>A0A7S4R2W4</accession>
<dbReference type="GO" id="GO:0004497">
    <property type="term" value="F:monooxygenase activity"/>
    <property type="evidence" value="ECO:0007669"/>
    <property type="project" value="UniProtKB-KW"/>
</dbReference>
<evidence type="ECO:0000313" key="5">
    <source>
        <dbReference type="EMBL" id="CAE4601860.1"/>
    </source>
</evidence>
<dbReference type="GO" id="GO:0016705">
    <property type="term" value="F:oxidoreductase activity, acting on paired donors, with incorporation or reduction of molecular oxygen"/>
    <property type="evidence" value="ECO:0007669"/>
    <property type="project" value="InterPro"/>
</dbReference>
<reference evidence="5" key="1">
    <citation type="submission" date="2021-01" db="EMBL/GenBank/DDBJ databases">
        <authorList>
            <person name="Corre E."/>
            <person name="Pelletier E."/>
            <person name="Niang G."/>
            <person name="Scheremetjew M."/>
            <person name="Finn R."/>
            <person name="Kale V."/>
            <person name="Holt S."/>
            <person name="Cochrane G."/>
            <person name="Meng A."/>
            <person name="Brown T."/>
            <person name="Cohen L."/>
        </authorList>
    </citation>
    <scope>NUCLEOTIDE SEQUENCE</scope>
    <source>
        <strain evidence="5">GSO104</strain>
    </source>
</reference>
<keyword evidence="3 4" id="KW-0408">Iron</keyword>
<dbReference type="GO" id="GO:0005506">
    <property type="term" value="F:iron ion binding"/>
    <property type="evidence" value="ECO:0007669"/>
    <property type="project" value="InterPro"/>
</dbReference>
<keyword evidence="4" id="KW-0560">Oxidoreductase</keyword>
<dbReference type="PRINTS" id="PR00385">
    <property type="entry name" value="P450"/>
</dbReference>
<sequence length="343" mass="39012">MKAICCEKLEEWICSTLDSKPGTSLDMFNEMQQLSLRIVCKVTFEYDLSDEEVDAFIKDNKTYLHEVACKQRMHTWRKWCKSFLPSVRRAYQASENTALFARRVLASYREKVKSGVESSDDTLIKLLENSGAFATEAEKIAEITGLISAAYHTTGHGIAWTLLELAKNPKIVEDYRDKIKSMPNVDDWANSDCIQNIVREGLRKHSLISHVLRVVDRDIHTKSTEMSTKKASADFIIPKGSTVVVCFPSIQCSPEYYKNPDTFDPSRWVNPSKETMDAFMPFSLGRRTCIGQRLAYSNMHTVIARLAAEYNWEIEVEGNVCVGLSIHQKGTRFVAKKIDSQLN</sequence>
<dbReference type="SUPFAM" id="SSF48264">
    <property type="entry name" value="Cytochrome P450"/>
    <property type="match status" value="1"/>
</dbReference>
<dbReference type="Pfam" id="PF00067">
    <property type="entry name" value="p450"/>
    <property type="match status" value="1"/>
</dbReference>
<keyword evidence="4" id="KW-0503">Monooxygenase</keyword>
<dbReference type="GO" id="GO:0020037">
    <property type="term" value="F:heme binding"/>
    <property type="evidence" value="ECO:0007669"/>
    <property type="project" value="InterPro"/>
</dbReference>
<dbReference type="PROSITE" id="PS00086">
    <property type="entry name" value="CYTOCHROME_P450"/>
    <property type="match status" value="1"/>
</dbReference>